<gene>
    <name evidence="11" type="ORF">Micbo1qcDRAFT_194250</name>
</gene>
<evidence type="ECO:0000259" key="10">
    <source>
        <dbReference type="Pfam" id="PF04494"/>
    </source>
</evidence>
<comment type="similarity">
    <text evidence="2">Belongs to the WD repeat TAF5 family.</text>
</comment>
<dbReference type="Gene3D" id="1.25.40.500">
    <property type="entry name" value="TFIID subunit TAF5, NTD2 domain"/>
    <property type="match status" value="1"/>
</dbReference>
<feature type="repeat" description="WD" evidence="8">
    <location>
        <begin position="598"/>
        <end position="639"/>
    </location>
</feature>
<dbReference type="Gene3D" id="2.130.10.10">
    <property type="entry name" value="YVTN repeat-like/Quinoprotein amine dehydrogenase"/>
    <property type="match status" value="3"/>
</dbReference>
<keyword evidence="7" id="KW-0539">Nucleus</keyword>
<evidence type="ECO:0000313" key="12">
    <source>
        <dbReference type="Proteomes" id="UP000070501"/>
    </source>
</evidence>
<dbReference type="InterPro" id="IPR006594">
    <property type="entry name" value="LisH"/>
</dbReference>
<feature type="repeat" description="WD" evidence="8">
    <location>
        <begin position="554"/>
        <end position="597"/>
    </location>
</feature>
<dbReference type="PROSITE" id="PS50082">
    <property type="entry name" value="WD_REPEATS_2"/>
    <property type="match status" value="5"/>
</dbReference>
<dbReference type="CDD" id="cd08044">
    <property type="entry name" value="TAF5_NTD2"/>
    <property type="match status" value="1"/>
</dbReference>
<dbReference type="InterPro" id="IPR036322">
    <property type="entry name" value="WD40_repeat_dom_sf"/>
</dbReference>
<evidence type="ECO:0000256" key="4">
    <source>
        <dbReference type="ARBA" id="ARBA00022737"/>
    </source>
</evidence>
<dbReference type="PROSITE" id="PS00678">
    <property type="entry name" value="WD_REPEATS_1"/>
    <property type="match status" value="1"/>
</dbReference>
<dbReference type="EMBL" id="KQ964248">
    <property type="protein sequence ID" value="KXJ92915.1"/>
    <property type="molecule type" value="Genomic_DNA"/>
</dbReference>
<dbReference type="SUPFAM" id="SSF50978">
    <property type="entry name" value="WD40 repeat-like"/>
    <property type="match status" value="1"/>
</dbReference>
<dbReference type="InParanoid" id="A0A136J6V7"/>
<feature type="region of interest" description="Disordered" evidence="9">
    <location>
        <begin position="1"/>
        <end position="68"/>
    </location>
</feature>
<evidence type="ECO:0000256" key="9">
    <source>
        <dbReference type="SAM" id="MobiDB-lite"/>
    </source>
</evidence>
<dbReference type="FunCoup" id="A0A136J6V7">
    <property type="interactions" value="746"/>
</dbReference>
<evidence type="ECO:0000256" key="6">
    <source>
        <dbReference type="ARBA" id="ARBA00023163"/>
    </source>
</evidence>
<dbReference type="SUPFAM" id="SSF160897">
    <property type="entry name" value="Taf5 N-terminal domain-like"/>
    <property type="match status" value="1"/>
</dbReference>
<name>A0A136J6V7_9PEZI</name>
<proteinExistence type="inferred from homology"/>
<dbReference type="PANTHER" id="PTHR19879">
    <property type="entry name" value="TRANSCRIPTION INITIATION FACTOR TFIID"/>
    <property type="match status" value="1"/>
</dbReference>
<feature type="domain" description="TFIID subunit TAF5 NTD2" evidence="10">
    <location>
        <begin position="113"/>
        <end position="238"/>
    </location>
</feature>
<keyword evidence="3 8" id="KW-0853">WD repeat</keyword>
<feature type="repeat" description="WD" evidence="8">
    <location>
        <begin position="648"/>
        <end position="675"/>
    </location>
</feature>
<dbReference type="InterPro" id="IPR015943">
    <property type="entry name" value="WD40/YVTN_repeat-like_dom_sf"/>
</dbReference>
<dbReference type="InterPro" id="IPR020472">
    <property type="entry name" value="WD40_PAC1"/>
</dbReference>
<keyword evidence="4" id="KW-0677">Repeat</keyword>
<dbReference type="AlphaFoldDB" id="A0A136J6V7"/>
<evidence type="ECO:0000256" key="2">
    <source>
        <dbReference type="ARBA" id="ARBA00009435"/>
    </source>
</evidence>
<dbReference type="InterPro" id="IPR001680">
    <property type="entry name" value="WD40_rpt"/>
</dbReference>
<dbReference type="InterPro" id="IPR019775">
    <property type="entry name" value="WD40_repeat_CS"/>
</dbReference>
<feature type="compositionally biased region" description="Low complexity" evidence="9">
    <location>
        <begin position="25"/>
        <end position="58"/>
    </location>
</feature>
<evidence type="ECO:0000256" key="7">
    <source>
        <dbReference type="ARBA" id="ARBA00023242"/>
    </source>
</evidence>
<feature type="compositionally biased region" description="Polar residues" evidence="9">
    <location>
        <begin position="680"/>
        <end position="689"/>
    </location>
</feature>
<dbReference type="GO" id="GO:0016251">
    <property type="term" value="F:RNA polymerase II general transcription initiation factor activity"/>
    <property type="evidence" value="ECO:0007669"/>
    <property type="project" value="TreeGrafter"/>
</dbReference>
<dbReference type="SMART" id="SM00320">
    <property type="entry name" value="WD40"/>
    <property type="match status" value="6"/>
</dbReference>
<sequence length="772" mass="84244">MSANNNGNDAAAASSSGGTAQLPSAGAAATTTAAFAPQQPGATTPAPGSATTPGAAAAAPPPPPASQDLNKIVTDYLVKKGFNRTNAIFTQEIRDLDESGKPKPSADLKSAGRFRKAFTHLEKWVENGLDLHKFELWKVMWPVFVYFYLDLVSQGSYAHAEEFLDKFRGLFENSHREELQRIATIKSATHVKDNQVSQLYLNNRYRIPMSVQVSGRLFSFLERDEDLNRPTIDVLQERCSFDVVERGPLEPFSFEAIYRRARHMELDDVDAQEGLPGSDRRSGVTNRDILDNTATLKLGPLPMDPELRTDVAAELEDEDKIHPPKEGKPTLVDEFNQMHPIKKEAEDSPSRTDIPYPPSRARDVVMEMQKVRENRDRFRIEGRTGGVGTAASVCMFTFHNTLGNVSAMDFSKDSKLVAVGTTDSYIRVWSLDGKELKSKMPNDTLVTNNRKLIGHSAPVYSVSFADSIANAERDVFEADSKPETDTKLLLSCSADGQIRLWSLEVWSCLCIYKGHDGPVMSLSWGPHGHYFASGGWDKTVRIWAQDHASAQRLCVGHDTAISALTWHPNGAYVFSSSDESDKSVRMWSLSTGTCVRVFSGHTDHITALECAPDGKLLASADVGGNIFLWDIAKGERIKRCRGHGRGGIWSLSFSVESSVLASGGQDNTVRIWDVEVPTEGKSSAQQSEGDASATAAAGQGDGKAAPTNNANATGMGSTTGKKKGKDVTVTPDQISAFPTKKTPVLKVQFTRMNLVVAGGCYLPEIQDRDAPR</sequence>
<feature type="region of interest" description="Disordered" evidence="9">
    <location>
        <begin position="678"/>
        <end position="728"/>
    </location>
</feature>
<comment type="subcellular location">
    <subcellularLocation>
        <location evidence="1">Nucleus</location>
    </subcellularLocation>
</comment>
<organism evidence="11 12">
    <name type="scientific">Microdochium bolleyi</name>
    <dbReference type="NCBI Taxonomy" id="196109"/>
    <lineage>
        <taxon>Eukaryota</taxon>
        <taxon>Fungi</taxon>
        <taxon>Dikarya</taxon>
        <taxon>Ascomycota</taxon>
        <taxon>Pezizomycotina</taxon>
        <taxon>Sordariomycetes</taxon>
        <taxon>Xylariomycetidae</taxon>
        <taxon>Xylariales</taxon>
        <taxon>Microdochiaceae</taxon>
        <taxon>Microdochium</taxon>
    </lineage>
</organism>
<evidence type="ECO:0000256" key="1">
    <source>
        <dbReference type="ARBA" id="ARBA00004123"/>
    </source>
</evidence>
<protein>
    <submittedName>
        <fullName evidence="11">WD40-repeat-containing domain protein</fullName>
    </submittedName>
</protein>
<feature type="compositionally biased region" description="Low complexity" evidence="9">
    <location>
        <begin position="1"/>
        <end position="18"/>
    </location>
</feature>
<dbReference type="GO" id="GO:0005669">
    <property type="term" value="C:transcription factor TFIID complex"/>
    <property type="evidence" value="ECO:0007669"/>
    <property type="project" value="TreeGrafter"/>
</dbReference>
<evidence type="ECO:0000313" key="11">
    <source>
        <dbReference type="EMBL" id="KXJ92915.1"/>
    </source>
</evidence>
<dbReference type="InterPro" id="IPR037264">
    <property type="entry name" value="TFIID_NTD2_sf"/>
</dbReference>
<dbReference type="CDD" id="cd00200">
    <property type="entry name" value="WD40"/>
    <property type="match status" value="1"/>
</dbReference>
<dbReference type="PROSITE" id="PS50896">
    <property type="entry name" value="LISH"/>
    <property type="match status" value="1"/>
</dbReference>
<dbReference type="GO" id="GO:0006367">
    <property type="term" value="P:transcription initiation at RNA polymerase II promoter"/>
    <property type="evidence" value="ECO:0007669"/>
    <property type="project" value="TreeGrafter"/>
</dbReference>
<feature type="repeat" description="WD" evidence="8">
    <location>
        <begin position="512"/>
        <end position="543"/>
    </location>
</feature>
<dbReference type="PRINTS" id="PR00320">
    <property type="entry name" value="GPROTEINBRPT"/>
</dbReference>
<reference evidence="12" key="1">
    <citation type="submission" date="2016-02" db="EMBL/GenBank/DDBJ databases">
        <title>Draft genome sequence of Microdochium bolleyi, a fungal endophyte of beachgrass.</title>
        <authorList>
            <consortium name="DOE Joint Genome Institute"/>
            <person name="David A.S."/>
            <person name="May G."/>
            <person name="Haridas S."/>
            <person name="Lim J."/>
            <person name="Wang M."/>
            <person name="Labutti K."/>
            <person name="Lipzen A."/>
            <person name="Barry K."/>
            <person name="Grigoriev I.V."/>
        </authorList>
    </citation>
    <scope>NUCLEOTIDE SEQUENCE [LARGE SCALE GENOMIC DNA]</scope>
    <source>
        <strain evidence="12">J235TASD1</strain>
    </source>
</reference>
<keyword evidence="6" id="KW-0804">Transcription</keyword>
<dbReference type="PANTHER" id="PTHR19879:SF1">
    <property type="entry name" value="CANNONBALL-RELATED"/>
    <property type="match status" value="1"/>
</dbReference>
<accession>A0A136J6V7</accession>
<evidence type="ECO:0000256" key="5">
    <source>
        <dbReference type="ARBA" id="ARBA00023015"/>
    </source>
</evidence>
<dbReference type="Pfam" id="PF04494">
    <property type="entry name" value="TFIID_NTD2"/>
    <property type="match status" value="1"/>
</dbReference>
<keyword evidence="5" id="KW-0805">Transcription regulation</keyword>
<dbReference type="Pfam" id="PF00400">
    <property type="entry name" value="WD40"/>
    <property type="match status" value="6"/>
</dbReference>
<dbReference type="OrthoDB" id="10266330at2759"/>
<dbReference type="STRING" id="196109.A0A136J6V7"/>
<evidence type="ECO:0000256" key="3">
    <source>
        <dbReference type="ARBA" id="ARBA00022574"/>
    </source>
</evidence>
<dbReference type="Proteomes" id="UP000070501">
    <property type="component" value="Unassembled WGS sequence"/>
</dbReference>
<feature type="repeat" description="WD" evidence="8">
    <location>
        <begin position="398"/>
        <end position="439"/>
    </location>
</feature>
<dbReference type="InterPro" id="IPR007582">
    <property type="entry name" value="TFIID_NTD2"/>
</dbReference>
<evidence type="ECO:0000256" key="8">
    <source>
        <dbReference type="PROSITE-ProRule" id="PRU00221"/>
    </source>
</evidence>
<keyword evidence="12" id="KW-1185">Reference proteome</keyword>
<dbReference type="PROSITE" id="PS50294">
    <property type="entry name" value="WD_REPEATS_REGION"/>
    <property type="match status" value="4"/>
</dbReference>